<dbReference type="OrthoDB" id="331341at2759"/>
<dbReference type="InterPro" id="IPR039905">
    <property type="entry name" value="CD2BP2/Lin1"/>
</dbReference>
<evidence type="ECO:0000313" key="5">
    <source>
        <dbReference type="WBParaSite" id="BXY_0637600.1"/>
    </source>
</evidence>
<protein>
    <submittedName>
        <fullName evidence="2">(pine wood nematode) hypothetical protein</fullName>
    </submittedName>
</protein>
<proteinExistence type="predicted"/>
<keyword evidence="4" id="KW-1185">Reference proteome</keyword>
<organism evidence="3 5">
    <name type="scientific">Bursaphelenchus xylophilus</name>
    <name type="common">Pinewood nematode worm</name>
    <name type="synonym">Aphelenchoides xylophilus</name>
    <dbReference type="NCBI Taxonomy" id="6326"/>
    <lineage>
        <taxon>Eukaryota</taxon>
        <taxon>Metazoa</taxon>
        <taxon>Ecdysozoa</taxon>
        <taxon>Nematoda</taxon>
        <taxon>Chromadorea</taxon>
        <taxon>Rhabditida</taxon>
        <taxon>Tylenchina</taxon>
        <taxon>Tylenchomorpha</taxon>
        <taxon>Aphelenchoidea</taxon>
        <taxon>Aphelenchoididae</taxon>
        <taxon>Bursaphelenchus</taxon>
    </lineage>
</organism>
<dbReference type="PANTHER" id="PTHR13138">
    <property type="entry name" value="PROTEIN LIN1"/>
    <property type="match status" value="1"/>
</dbReference>
<dbReference type="EMBL" id="CAJFDI010000003">
    <property type="protein sequence ID" value="CAD5222038.1"/>
    <property type="molecule type" value="Genomic_DNA"/>
</dbReference>
<reference evidence="2" key="2">
    <citation type="submission" date="2020-09" db="EMBL/GenBank/DDBJ databases">
        <authorList>
            <person name="Kikuchi T."/>
        </authorList>
    </citation>
    <scope>NUCLEOTIDE SEQUENCE</scope>
    <source>
        <strain evidence="2">Ka4C1</strain>
    </source>
</reference>
<feature type="compositionally biased region" description="Basic and acidic residues" evidence="1">
    <location>
        <begin position="252"/>
        <end position="264"/>
    </location>
</feature>
<dbReference type="AlphaFoldDB" id="A0A1I7S053"/>
<feature type="region of interest" description="Disordered" evidence="1">
    <location>
        <begin position="242"/>
        <end position="302"/>
    </location>
</feature>
<feature type="region of interest" description="Disordered" evidence="1">
    <location>
        <begin position="24"/>
        <end position="52"/>
    </location>
</feature>
<reference evidence="5" key="1">
    <citation type="submission" date="2016-11" db="UniProtKB">
        <authorList>
            <consortium name="WormBaseParasite"/>
        </authorList>
    </citation>
    <scope>IDENTIFICATION</scope>
</reference>
<dbReference type="eggNOG" id="KOG2950">
    <property type="taxonomic scope" value="Eukaryota"/>
</dbReference>
<dbReference type="Proteomes" id="UP000095284">
    <property type="component" value="Unplaced"/>
</dbReference>
<evidence type="ECO:0000313" key="2">
    <source>
        <dbReference type="EMBL" id="CAD5222038.1"/>
    </source>
</evidence>
<name>A0A1I7S053_BURXY</name>
<dbReference type="PANTHER" id="PTHR13138:SF3">
    <property type="entry name" value="CD2 ANTIGEN CYTOPLASMIC TAIL-BINDING PROTEIN 2"/>
    <property type="match status" value="1"/>
</dbReference>
<evidence type="ECO:0000313" key="3">
    <source>
        <dbReference type="Proteomes" id="UP000095284"/>
    </source>
</evidence>
<feature type="compositionally biased region" description="Basic and acidic residues" evidence="1">
    <location>
        <begin position="35"/>
        <end position="44"/>
    </location>
</feature>
<evidence type="ECO:0000256" key="1">
    <source>
        <dbReference type="SAM" id="MobiDB-lite"/>
    </source>
</evidence>
<gene>
    <name evidence="2" type="ORF">BXYJ_LOCUS7006</name>
</gene>
<accession>A0A1I7S053</accession>
<dbReference type="GO" id="GO:0005682">
    <property type="term" value="C:U5 snRNP"/>
    <property type="evidence" value="ECO:0007669"/>
    <property type="project" value="InterPro"/>
</dbReference>
<sequence length="312" mass="36245">MEQEDKTKKRVRFSTEEINELAKRRRLEEEEEEQRIDNKKHTLDSDEEDNDTEVKKLDMRKFEGQEDATVEYDGEIKIMPFNMKDDLEEGYIDEEGAFVYKKDKEEIHDEWLDSVDWDGVKQKAGKQWQQMDDDEDGEAPNIDGIAACEKILEYLEQEESTVDQVLKKINSEKNLTAAEERKLRWAAKKAGKEFKNEKSEEANVLTGAVDGLISMGHMDAYSFDKTKIINILEDLERKVRLERRKRQAEEEDKQKKEEEKKLKVSSDLVAELGAAFDDDQEEEEMEQEPSGENSVPIPNMIDGIISEVVPNT</sequence>
<evidence type="ECO:0000313" key="4">
    <source>
        <dbReference type="Proteomes" id="UP000659654"/>
    </source>
</evidence>
<dbReference type="Proteomes" id="UP000582659">
    <property type="component" value="Unassembled WGS sequence"/>
</dbReference>
<dbReference type="WBParaSite" id="BXY_0637600.1">
    <property type="protein sequence ID" value="BXY_0637600.1"/>
    <property type="gene ID" value="BXY_0637600"/>
</dbReference>
<dbReference type="EMBL" id="CAJFCV020000003">
    <property type="protein sequence ID" value="CAG9109010.1"/>
    <property type="molecule type" value="Genomic_DNA"/>
</dbReference>
<dbReference type="Proteomes" id="UP000659654">
    <property type="component" value="Unassembled WGS sequence"/>
</dbReference>
<feature type="compositionally biased region" description="Acidic residues" evidence="1">
    <location>
        <begin position="276"/>
        <end position="289"/>
    </location>
</feature>